<dbReference type="Pfam" id="PF00725">
    <property type="entry name" value="3HCDH"/>
    <property type="match status" value="1"/>
</dbReference>
<dbReference type="InterPro" id="IPR006108">
    <property type="entry name" value="3HC_DH_C"/>
</dbReference>
<name>A0ABR4ZLD7_9NOCA</name>
<evidence type="ECO:0000256" key="7">
    <source>
        <dbReference type="ARBA" id="ARBA00023098"/>
    </source>
</evidence>
<feature type="domain" description="3-hydroxyacyl-CoA dehydrogenase NAD binding" evidence="12">
    <location>
        <begin position="324"/>
        <end position="502"/>
    </location>
</feature>
<keyword evidence="9" id="KW-0511">Multifunctional enzyme</keyword>
<dbReference type="PANTHER" id="PTHR43612:SF3">
    <property type="entry name" value="TRIFUNCTIONAL ENZYME SUBUNIT ALPHA, MITOCHONDRIAL"/>
    <property type="match status" value="1"/>
</dbReference>
<dbReference type="InterPro" id="IPR008927">
    <property type="entry name" value="6-PGluconate_DH-like_C_sf"/>
</dbReference>
<dbReference type="SUPFAM" id="SSF52096">
    <property type="entry name" value="ClpP/crotonase"/>
    <property type="match status" value="1"/>
</dbReference>
<dbReference type="InterPro" id="IPR050136">
    <property type="entry name" value="FA_oxidation_alpha_subunit"/>
</dbReference>
<keyword evidence="14" id="KW-1185">Reference proteome</keyword>
<evidence type="ECO:0000256" key="1">
    <source>
        <dbReference type="ARBA" id="ARBA00005005"/>
    </source>
</evidence>
<dbReference type="PANTHER" id="PTHR43612">
    <property type="entry name" value="TRIFUNCTIONAL ENZYME SUBUNIT ALPHA"/>
    <property type="match status" value="1"/>
</dbReference>
<dbReference type="Pfam" id="PF00378">
    <property type="entry name" value="ECH_1"/>
    <property type="match status" value="1"/>
</dbReference>
<evidence type="ECO:0000313" key="14">
    <source>
        <dbReference type="Proteomes" id="UP000031364"/>
    </source>
</evidence>
<dbReference type="SUPFAM" id="SSF51735">
    <property type="entry name" value="NAD(P)-binding Rossmann-fold domains"/>
    <property type="match status" value="1"/>
</dbReference>
<evidence type="ECO:0000256" key="3">
    <source>
        <dbReference type="ARBA" id="ARBA00022832"/>
    </source>
</evidence>
<evidence type="ECO:0000256" key="4">
    <source>
        <dbReference type="ARBA" id="ARBA00022963"/>
    </source>
</evidence>
<comment type="pathway">
    <text evidence="1">Lipid metabolism; fatty acid beta-oxidation.</text>
</comment>
<dbReference type="Gene3D" id="3.40.50.720">
    <property type="entry name" value="NAD(P)-binding Rossmann-like Domain"/>
    <property type="match status" value="1"/>
</dbReference>
<dbReference type="InterPro" id="IPR036291">
    <property type="entry name" value="NAD(P)-bd_dom_sf"/>
</dbReference>
<keyword evidence="5" id="KW-0560">Oxidoreductase</keyword>
<gene>
    <name evidence="13" type="ORF">FG87_03440</name>
</gene>
<keyword evidence="8" id="KW-0456">Lyase</keyword>
<evidence type="ECO:0000313" key="13">
    <source>
        <dbReference type="EMBL" id="KIA66217.1"/>
    </source>
</evidence>
<keyword evidence="7" id="KW-0443">Lipid metabolism</keyword>
<keyword evidence="6" id="KW-0520">NAD</keyword>
<evidence type="ECO:0000256" key="5">
    <source>
        <dbReference type="ARBA" id="ARBA00023002"/>
    </source>
</evidence>
<dbReference type="InterPro" id="IPR006176">
    <property type="entry name" value="3-OHacyl-CoA_DH_NAD-bd"/>
</dbReference>
<evidence type="ECO:0000259" key="12">
    <source>
        <dbReference type="Pfam" id="PF02737"/>
    </source>
</evidence>
<dbReference type="EMBL" id="JNFP01000003">
    <property type="protein sequence ID" value="KIA66217.1"/>
    <property type="molecule type" value="Genomic_DNA"/>
</dbReference>
<evidence type="ECO:0000256" key="6">
    <source>
        <dbReference type="ARBA" id="ARBA00023027"/>
    </source>
</evidence>
<evidence type="ECO:0000256" key="9">
    <source>
        <dbReference type="ARBA" id="ARBA00023268"/>
    </source>
</evidence>
<dbReference type="InterPro" id="IPR001753">
    <property type="entry name" value="Enoyl-CoA_hydra/iso"/>
</dbReference>
<dbReference type="Gene3D" id="3.90.226.10">
    <property type="entry name" value="2-enoyl-CoA Hydratase, Chain A, domain 1"/>
    <property type="match status" value="1"/>
</dbReference>
<proteinExistence type="inferred from homology"/>
<dbReference type="Gene3D" id="1.10.1040.50">
    <property type="match status" value="1"/>
</dbReference>
<protein>
    <submittedName>
        <fullName evidence="13">3-hydroxyacyl-CoA dehydrogenase</fullName>
    </submittedName>
</protein>
<keyword evidence="3" id="KW-0276">Fatty acid metabolism</keyword>
<comment type="catalytic activity">
    <reaction evidence="10">
        <text>a (3S)-3-hydroxyacyl-CoA + NAD(+) = a 3-oxoacyl-CoA + NADH + H(+)</text>
        <dbReference type="Rhea" id="RHEA:22432"/>
        <dbReference type="ChEBI" id="CHEBI:15378"/>
        <dbReference type="ChEBI" id="CHEBI:57318"/>
        <dbReference type="ChEBI" id="CHEBI:57540"/>
        <dbReference type="ChEBI" id="CHEBI:57945"/>
        <dbReference type="ChEBI" id="CHEBI:90726"/>
        <dbReference type="EC" id="1.1.1.35"/>
    </reaction>
</comment>
<dbReference type="InterPro" id="IPR029045">
    <property type="entry name" value="ClpP/crotonase-like_dom_sf"/>
</dbReference>
<keyword evidence="4" id="KW-0442">Lipid degradation</keyword>
<evidence type="ECO:0000256" key="2">
    <source>
        <dbReference type="ARBA" id="ARBA00007005"/>
    </source>
</evidence>
<comment type="similarity">
    <text evidence="2">In the central section; belongs to the 3-hydroxyacyl-CoA dehydrogenase family.</text>
</comment>
<dbReference type="CDD" id="cd06558">
    <property type="entry name" value="crotonase-like"/>
    <property type="match status" value="1"/>
</dbReference>
<sequence length="718" mass="76979">MSENTIRWDRDADGIVTLTLDAPDQQANTITDAFRSSLTAALDRIAAESGDISGVVLTSAKKTFFAGMDLNVLLEQLVPAEPAEILAVTTEFKSQLRRLETIGKPVVAAINGAALGGGLELALATHHRIAADVRGNQIGLPEVLLGVLPGAGGIGRAVRLIGIQNALMQVLLTGARMTPAKALKVGLVDEIVGSVEELVPAAKAWIKANPDKNAQPWDVQGYKLPGGSPATPAFAANLPAFPANLRKQLKGNNHMPAPRAIMAAALEGAQVDFDTAQKIESRYFVSLVKSQVARNMIQAFFFDLQQVERGAARPAGIEQQPIKKVGVLGAGMMGAGIAYVTAKAGIEVVLKDISLEAAEKGKTYSANLEAKALAKGRTTEEKSKALLDRITPTADAADFAGVDFVVEAVFENPELKHKVFQEIEGIVEPGAVLGSNTSSLPITGLAEGVQRPVDFIGIHFFSPVESMQPIEIIKGEKTSDATLARAIDYTLAIKKYPIVVNDGRGFFTTRVFSLWLLEAMTMLSEGIDPAIIEQAGFQAGYPAAPLQVADELSFGTIRKIMDESIAAAEAEGLALAESIPTAREVIVTLMDRFDRNGKLAGAGFYDYTDGKRTSLWNTLRTEFHTTRELSVPFEDLQDRLMFIQALETQKCFDEGVIAADPDANIGSIFGIGFPAWTGGVRQFVQGYPGGRSEFLARTEELAERYGARFRAPESLRAE</sequence>
<evidence type="ECO:0000256" key="8">
    <source>
        <dbReference type="ARBA" id="ARBA00023239"/>
    </source>
</evidence>
<feature type="domain" description="3-hydroxyacyl-CoA dehydrogenase C-terminal" evidence="11">
    <location>
        <begin position="505"/>
        <end position="607"/>
    </location>
</feature>
<dbReference type="SUPFAM" id="SSF48179">
    <property type="entry name" value="6-phosphogluconate dehydrogenase C-terminal domain-like"/>
    <property type="match status" value="2"/>
</dbReference>
<evidence type="ECO:0000259" key="11">
    <source>
        <dbReference type="Pfam" id="PF00725"/>
    </source>
</evidence>
<organism evidence="13 14">
    <name type="scientific">Nocardia vulneris</name>
    <dbReference type="NCBI Taxonomy" id="1141657"/>
    <lineage>
        <taxon>Bacteria</taxon>
        <taxon>Bacillati</taxon>
        <taxon>Actinomycetota</taxon>
        <taxon>Actinomycetes</taxon>
        <taxon>Mycobacteriales</taxon>
        <taxon>Nocardiaceae</taxon>
        <taxon>Nocardia</taxon>
    </lineage>
</organism>
<dbReference type="Pfam" id="PF02737">
    <property type="entry name" value="3HCDH_N"/>
    <property type="match status" value="1"/>
</dbReference>
<comment type="caution">
    <text evidence="13">The sequence shown here is derived from an EMBL/GenBank/DDBJ whole genome shotgun (WGS) entry which is preliminary data.</text>
</comment>
<evidence type="ECO:0000256" key="10">
    <source>
        <dbReference type="ARBA" id="ARBA00049556"/>
    </source>
</evidence>
<reference evidence="13 14" key="1">
    <citation type="journal article" date="2014" name="Int. J. Syst. Evol. Microbiol.">
        <title>Nocardia vulneris sp. nov., isolated from wounds of human patients in North America.</title>
        <authorList>
            <person name="Lasker B.A."/>
            <person name="Bell M."/>
            <person name="Klenk H.P."/>
            <person name="Sproer C."/>
            <person name="Schumann C."/>
            <person name="Schumann P."/>
            <person name="Brown J.M."/>
        </authorList>
    </citation>
    <scope>NUCLEOTIDE SEQUENCE [LARGE SCALE GENOMIC DNA]</scope>
    <source>
        <strain evidence="13 14">W9851</strain>
    </source>
</reference>
<accession>A0ABR4ZLD7</accession>
<dbReference type="Proteomes" id="UP000031364">
    <property type="component" value="Unassembled WGS sequence"/>
</dbReference>
<dbReference type="RefSeq" id="WP_043664540.1">
    <property type="nucleotide sequence ID" value="NZ_BDCI01000023.1"/>
</dbReference>